<keyword evidence="2" id="KW-1185">Reference proteome</keyword>
<protein>
    <submittedName>
        <fullName evidence="1">Uncharacterized protein</fullName>
    </submittedName>
</protein>
<name>A0AC60PNT7_IXOPE</name>
<gene>
    <name evidence="1" type="ORF">HPB47_001813</name>
</gene>
<evidence type="ECO:0000313" key="2">
    <source>
        <dbReference type="Proteomes" id="UP000805193"/>
    </source>
</evidence>
<comment type="caution">
    <text evidence="1">The sequence shown here is derived from an EMBL/GenBank/DDBJ whole genome shotgun (WGS) entry which is preliminary data.</text>
</comment>
<evidence type="ECO:0000313" key="1">
    <source>
        <dbReference type="EMBL" id="KAG0422348.1"/>
    </source>
</evidence>
<accession>A0AC60PNT7</accession>
<sequence>MQLELLDLQCPPAWKTIHCESQLHNLYKNLDKNKYENLVDHALKLSSLFGSTYVCKHIVAHMREHVLRQILFQVSCGIEAAMEDISNVLVSLVLLYQAKNLATKAEILRALKDGVSRQQVMESYDVKRSTWATYVKIEVEILQAFESEKFNAKRKRLWKVVYPKVEEALLR</sequence>
<dbReference type="EMBL" id="JABSTQ010010244">
    <property type="protein sequence ID" value="KAG0422348.1"/>
    <property type="molecule type" value="Genomic_DNA"/>
</dbReference>
<reference evidence="1 2" key="1">
    <citation type="journal article" date="2020" name="Cell">
        <title>Large-Scale Comparative Analyses of Tick Genomes Elucidate Their Genetic Diversity and Vector Capacities.</title>
        <authorList>
            <consortium name="Tick Genome and Microbiome Consortium (TIGMIC)"/>
            <person name="Jia N."/>
            <person name="Wang J."/>
            <person name="Shi W."/>
            <person name="Du L."/>
            <person name="Sun Y."/>
            <person name="Zhan W."/>
            <person name="Jiang J.F."/>
            <person name="Wang Q."/>
            <person name="Zhang B."/>
            <person name="Ji P."/>
            <person name="Bell-Sakyi L."/>
            <person name="Cui X.M."/>
            <person name="Yuan T.T."/>
            <person name="Jiang B.G."/>
            <person name="Yang W.F."/>
            <person name="Lam T.T."/>
            <person name="Chang Q.C."/>
            <person name="Ding S.J."/>
            <person name="Wang X.J."/>
            <person name="Zhu J.G."/>
            <person name="Ruan X.D."/>
            <person name="Zhao L."/>
            <person name="Wei J.T."/>
            <person name="Ye R.Z."/>
            <person name="Que T.C."/>
            <person name="Du C.H."/>
            <person name="Zhou Y.H."/>
            <person name="Cheng J.X."/>
            <person name="Dai P.F."/>
            <person name="Guo W.B."/>
            <person name="Han X.H."/>
            <person name="Huang E.J."/>
            <person name="Li L.F."/>
            <person name="Wei W."/>
            <person name="Gao Y.C."/>
            <person name="Liu J.Z."/>
            <person name="Shao H.Z."/>
            <person name="Wang X."/>
            <person name="Wang C.C."/>
            <person name="Yang T.C."/>
            <person name="Huo Q.B."/>
            <person name="Li W."/>
            <person name="Chen H.Y."/>
            <person name="Chen S.E."/>
            <person name="Zhou L.G."/>
            <person name="Ni X.B."/>
            <person name="Tian J.H."/>
            <person name="Sheng Y."/>
            <person name="Liu T."/>
            <person name="Pan Y.S."/>
            <person name="Xia L.Y."/>
            <person name="Li J."/>
            <person name="Zhao F."/>
            <person name="Cao W.C."/>
        </authorList>
    </citation>
    <scope>NUCLEOTIDE SEQUENCE [LARGE SCALE GENOMIC DNA]</scope>
    <source>
        <strain evidence="1">Iper-2018</strain>
    </source>
</reference>
<dbReference type="Proteomes" id="UP000805193">
    <property type="component" value="Unassembled WGS sequence"/>
</dbReference>
<proteinExistence type="predicted"/>
<organism evidence="1 2">
    <name type="scientific">Ixodes persulcatus</name>
    <name type="common">Taiga tick</name>
    <dbReference type="NCBI Taxonomy" id="34615"/>
    <lineage>
        <taxon>Eukaryota</taxon>
        <taxon>Metazoa</taxon>
        <taxon>Ecdysozoa</taxon>
        <taxon>Arthropoda</taxon>
        <taxon>Chelicerata</taxon>
        <taxon>Arachnida</taxon>
        <taxon>Acari</taxon>
        <taxon>Parasitiformes</taxon>
        <taxon>Ixodida</taxon>
        <taxon>Ixodoidea</taxon>
        <taxon>Ixodidae</taxon>
        <taxon>Ixodinae</taxon>
        <taxon>Ixodes</taxon>
    </lineage>
</organism>